<gene>
    <name evidence="6" type="ORF">SAMN04488052_101699</name>
</gene>
<reference evidence="6 7" key="1">
    <citation type="submission" date="2016-10" db="EMBL/GenBank/DDBJ databases">
        <authorList>
            <person name="de Groot N.N."/>
        </authorList>
    </citation>
    <scope>NUCLEOTIDE SEQUENCE [LARGE SCALE GENOMIC DNA]</scope>
    <source>
        <strain evidence="6 7">CGMCC 1.6291</strain>
    </source>
</reference>
<comment type="similarity">
    <text evidence="5">Belongs to the pyruvate, phosphate/water dikinase regulatory protein family. PSRP subfamily.</text>
</comment>
<dbReference type="OrthoDB" id="9782201at2"/>
<dbReference type="GO" id="GO:0005524">
    <property type="term" value="F:ATP binding"/>
    <property type="evidence" value="ECO:0007669"/>
    <property type="project" value="InterPro"/>
</dbReference>
<protein>
    <recommendedName>
        <fullName evidence="5">Putative phosphoenolpyruvate synthase regulatory protein</fullName>
        <shortName evidence="5">PEP synthase regulatory protein</shortName>
        <shortName evidence="5">PSRP</shortName>
        <ecNumber evidence="5">2.7.11.33</ecNumber>
        <ecNumber evidence="5">2.7.4.28</ecNumber>
    </recommendedName>
    <alternativeName>
        <fullName evidence="5">Pyruvate, water dikinase regulatory protein</fullName>
    </alternativeName>
</protein>
<dbReference type="GO" id="GO:0016776">
    <property type="term" value="F:phosphotransferase activity, phosphate group as acceptor"/>
    <property type="evidence" value="ECO:0007669"/>
    <property type="project" value="UniProtKB-UniRule"/>
</dbReference>
<keyword evidence="4 5" id="KW-0418">Kinase</keyword>
<keyword evidence="3 5" id="KW-0547">Nucleotide-binding</keyword>
<evidence type="ECO:0000313" key="6">
    <source>
        <dbReference type="EMBL" id="SEO56058.1"/>
    </source>
</evidence>
<evidence type="ECO:0000256" key="2">
    <source>
        <dbReference type="ARBA" id="ARBA00022679"/>
    </source>
</evidence>
<comment type="catalytic activity">
    <reaction evidence="5">
        <text>[pyruvate, water dikinase]-phosphate + phosphate + H(+) = [pyruvate, water dikinase] + diphosphate</text>
        <dbReference type="Rhea" id="RHEA:48580"/>
        <dbReference type="Rhea" id="RHEA-COMP:11425"/>
        <dbReference type="Rhea" id="RHEA-COMP:11426"/>
        <dbReference type="ChEBI" id="CHEBI:15378"/>
        <dbReference type="ChEBI" id="CHEBI:33019"/>
        <dbReference type="ChEBI" id="CHEBI:43176"/>
        <dbReference type="ChEBI" id="CHEBI:43474"/>
        <dbReference type="ChEBI" id="CHEBI:68546"/>
        <dbReference type="EC" id="2.7.4.28"/>
    </reaction>
</comment>
<comment type="catalytic activity">
    <reaction evidence="5">
        <text>[pyruvate, water dikinase] + ADP = [pyruvate, water dikinase]-phosphate + AMP + H(+)</text>
        <dbReference type="Rhea" id="RHEA:46020"/>
        <dbReference type="Rhea" id="RHEA-COMP:11425"/>
        <dbReference type="Rhea" id="RHEA-COMP:11426"/>
        <dbReference type="ChEBI" id="CHEBI:15378"/>
        <dbReference type="ChEBI" id="CHEBI:43176"/>
        <dbReference type="ChEBI" id="CHEBI:68546"/>
        <dbReference type="ChEBI" id="CHEBI:456215"/>
        <dbReference type="ChEBI" id="CHEBI:456216"/>
        <dbReference type="EC" id="2.7.11.33"/>
    </reaction>
</comment>
<keyword evidence="1 5" id="KW-0723">Serine/threonine-protein kinase</keyword>
<proteinExistence type="inferred from homology"/>
<dbReference type="RefSeq" id="WP_091639938.1">
    <property type="nucleotide sequence ID" value="NZ_FOEG01000001.1"/>
</dbReference>
<dbReference type="GO" id="GO:0043531">
    <property type="term" value="F:ADP binding"/>
    <property type="evidence" value="ECO:0007669"/>
    <property type="project" value="UniProtKB-UniRule"/>
</dbReference>
<dbReference type="GO" id="GO:0004674">
    <property type="term" value="F:protein serine/threonine kinase activity"/>
    <property type="evidence" value="ECO:0007669"/>
    <property type="project" value="UniProtKB-UniRule"/>
</dbReference>
<dbReference type="EC" id="2.7.4.28" evidence="5"/>
<keyword evidence="7" id="KW-1185">Reference proteome</keyword>
<evidence type="ECO:0000256" key="4">
    <source>
        <dbReference type="ARBA" id="ARBA00022777"/>
    </source>
</evidence>
<comment type="function">
    <text evidence="5">Bifunctional serine/threonine kinase and phosphorylase involved in the regulation of the phosphoenolpyruvate synthase (PEPS) by catalyzing its phosphorylation/dephosphorylation.</text>
</comment>
<keyword evidence="2 5" id="KW-0808">Transferase</keyword>
<evidence type="ECO:0000313" key="7">
    <source>
        <dbReference type="Proteomes" id="UP000199657"/>
    </source>
</evidence>
<dbReference type="NCBIfam" id="NF003742">
    <property type="entry name" value="PRK05339.1"/>
    <property type="match status" value="1"/>
</dbReference>
<evidence type="ECO:0000256" key="5">
    <source>
        <dbReference type="HAMAP-Rule" id="MF_01062"/>
    </source>
</evidence>
<dbReference type="EMBL" id="FOEG01000001">
    <property type="protein sequence ID" value="SEO56058.1"/>
    <property type="molecule type" value="Genomic_DNA"/>
</dbReference>
<dbReference type="HAMAP" id="MF_01062">
    <property type="entry name" value="PSRP"/>
    <property type="match status" value="1"/>
</dbReference>
<evidence type="ECO:0000256" key="1">
    <source>
        <dbReference type="ARBA" id="ARBA00022527"/>
    </source>
</evidence>
<dbReference type="InterPro" id="IPR026530">
    <property type="entry name" value="PSRP"/>
</dbReference>
<feature type="binding site" evidence="5">
    <location>
        <begin position="153"/>
        <end position="160"/>
    </location>
    <ligand>
        <name>ADP</name>
        <dbReference type="ChEBI" id="CHEBI:456216"/>
    </ligand>
</feature>
<dbReference type="EC" id="2.7.11.33" evidence="5"/>
<dbReference type="STRING" id="406100.SAMN04488052_101699"/>
<accession>A0A1H8QPY3</accession>
<dbReference type="AlphaFoldDB" id="A0A1H8QPY3"/>
<dbReference type="InterPro" id="IPR005177">
    <property type="entry name" value="Kinase-pyrophosphorylase"/>
</dbReference>
<dbReference type="Proteomes" id="UP000199657">
    <property type="component" value="Unassembled WGS sequence"/>
</dbReference>
<sequence length="273" mass="30867">MTTKRTVFFISDRTGITAETLGHSLLTQFDIELEQVTLPFVDDVHRAKKTVEQINQVATETGVSPIVFSTVVNAEVRDHLRQCHATFFDFFDTFIAPLERELGVPSSHAIGQAHGRGDDRLYDVRIDAMNFALNNDDGVSTRHYKDADVVIVGVSRTGKTPVSIYLALQYGIYAANYPLTDEDLMDGRLPSCLGPYRKKLYGLSIQAERLREIRQERRPNSQYASLQQCQMEVARAEGLFRREAIPYANSTTVSIEEIASTMIVEAKLRRRLY</sequence>
<dbReference type="PANTHER" id="PTHR31756:SF3">
    <property type="entry name" value="PYRUVATE, PHOSPHATE DIKINASE REGULATORY PROTEIN 1, CHLOROPLASTIC"/>
    <property type="match status" value="1"/>
</dbReference>
<organism evidence="6 7">
    <name type="scientific">Aquisalimonas asiatica</name>
    <dbReference type="NCBI Taxonomy" id="406100"/>
    <lineage>
        <taxon>Bacteria</taxon>
        <taxon>Pseudomonadati</taxon>
        <taxon>Pseudomonadota</taxon>
        <taxon>Gammaproteobacteria</taxon>
        <taxon>Chromatiales</taxon>
        <taxon>Ectothiorhodospiraceae</taxon>
        <taxon>Aquisalimonas</taxon>
    </lineage>
</organism>
<dbReference type="Pfam" id="PF03618">
    <property type="entry name" value="Kinase-PPPase"/>
    <property type="match status" value="1"/>
</dbReference>
<dbReference type="PANTHER" id="PTHR31756">
    <property type="entry name" value="PYRUVATE, PHOSPHATE DIKINASE REGULATORY PROTEIN 1, CHLOROPLASTIC"/>
    <property type="match status" value="1"/>
</dbReference>
<evidence type="ECO:0000256" key="3">
    <source>
        <dbReference type="ARBA" id="ARBA00022741"/>
    </source>
</evidence>
<name>A0A1H8QPY3_9GAMM</name>